<evidence type="ECO:0000256" key="4">
    <source>
        <dbReference type="ARBA" id="ARBA00023002"/>
    </source>
</evidence>
<evidence type="ECO:0000313" key="8">
    <source>
        <dbReference type="Proteomes" id="UP001642406"/>
    </source>
</evidence>
<keyword evidence="4" id="KW-0560">Oxidoreductase</keyword>
<dbReference type="Gene3D" id="3.50.50.60">
    <property type="entry name" value="FAD/NAD(P)-binding domain"/>
    <property type="match status" value="1"/>
</dbReference>
<reference evidence="7 8" key="1">
    <citation type="submission" date="2024-01" db="EMBL/GenBank/DDBJ databases">
        <authorList>
            <person name="Allen C."/>
            <person name="Tagirdzhanova G."/>
        </authorList>
    </citation>
    <scope>NUCLEOTIDE SEQUENCE [LARGE SCALE GENOMIC DNA]</scope>
</reference>
<dbReference type="Pfam" id="PF01494">
    <property type="entry name" value="FAD_binding_3"/>
    <property type="match status" value="2"/>
</dbReference>
<accession>A0ABP0BXX1</accession>
<gene>
    <name evidence="7" type="ORF">SBRCBS47491_005602</name>
</gene>
<protein>
    <recommendedName>
        <fullName evidence="6">FAD-binding domain-containing protein</fullName>
    </recommendedName>
</protein>
<keyword evidence="5" id="KW-0472">Membrane</keyword>
<feature type="domain" description="FAD-binding" evidence="6">
    <location>
        <begin position="305"/>
        <end position="359"/>
    </location>
</feature>
<dbReference type="PANTHER" id="PTHR46720:SF3">
    <property type="entry name" value="FAD-BINDING DOMAIN-CONTAINING PROTEIN-RELATED"/>
    <property type="match status" value="1"/>
</dbReference>
<dbReference type="Proteomes" id="UP001642406">
    <property type="component" value="Unassembled WGS sequence"/>
</dbReference>
<keyword evidence="2" id="KW-0285">Flavoprotein</keyword>
<dbReference type="InterPro" id="IPR051104">
    <property type="entry name" value="FAD_monoxygenase"/>
</dbReference>
<feature type="transmembrane region" description="Helical" evidence="5">
    <location>
        <begin position="6"/>
        <end position="24"/>
    </location>
</feature>
<evidence type="ECO:0000256" key="5">
    <source>
        <dbReference type="SAM" id="Phobius"/>
    </source>
</evidence>
<dbReference type="PANTHER" id="PTHR46720">
    <property type="entry name" value="HYDROXYLASE, PUTATIVE (AFU_ORTHOLOGUE AFUA_3G01460)-RELATED"/>
    <property type="match status" value="1"/>
</dbReference>
<keyword evidence="5" id="KW-1133">Transmembrane helix</keyword>
<name>A0ABP0BXX1_9PEZI</name>
<dbReference type="SUPFAM" id="SSF51905">
    <property type="entry name" value="FAD/NAD(P)-binding domain"/>
    <property type="match status" value="1"/>
</dbReference>
<proteinExistence type="inferred from homology"/>
<keyword evidence="5" id="KW-0812">Transmembrane</keyword>
<dbReference type="PRINTS" id="PR00420">
    <property type="entry name" value="RNGMNOXGNASE"/>
</dbReference>
<evidence type="ECO:0000313" key="7">
    <source>
        <dbReference type="EMBL" id="CAK7224587.1"/>
    </source>
</evidence>
<keyword evidence="8" id="KW-1185">Reference proteome</keyword>
<dbReference type="SUPFAM" id="SSF54373">
    <property type="entry name" value="FAD-linked reductases, C-terminal domain"/>
    <property type="match status" value="1"/>
</dbReference>
<keyword evidence="3" id="KW-0274">FAD</keyword>
<dbReference type="InterPro" id="IPR002938">
    <property type="entry name" value="FAD-bd"/>
</dbReference>
<dbReference type="InterPro" id="IPR036188">
    <property type="entry name" value="FAD/NAD-bd_sf"/>
</dbReference>
<comment type="similarity">
    <text evidence="1">Belongs to the paxM FAD-dependent monooxygenase family.</text>
</comment>
<sequence length="467" mass="50539">MTAKPFHVAIVGGGITGLALAISLHKRGVSFTIYEQAAAFGEIGAGVGMHANAVRAMKICDEGLLAGFERVATRNAWASKKDVWFDVLDGTSTEPANIPEKLAPLFILTGHEDGHAACHRARFLEEMVPLLPAGSAQFGKRLVSVTGVEEDGGNPLTLVFEDGTTAQADAVLGCDGIKSRTRAVLVAALNKVDNKDNAIIDKAKPTYSHKFVYRGLIPMVDAVAVLGEERSANAMLWMGPDRHALTFPVNHGQTLNLVAFVTTPEPWPSQDAQQLTLPATRDDALRDFAGFGPNVLGLLGKAAPQMDRWALFDLAEHPLPQFYKGRLCLVGDAAHASTPHHGAGAGMCIEDVAVLAELMGTLKSKEELPIAFAAFDASRRGRDQWLVASSRRSADLYEWRARGRDFAGIADEVRARQAYIWNIDLDKSIARAKEDLTRRLALAMPAAAAPNKSVPFPPDIDFHLRWR</sequence>
<organism evidence="7 8">
    <name type="scientific">Sporothrix bragantina</name>
    <dbReference type="NCBI Taxonomy" id="671064"/>
    <lineage>
        <taxon>Eukaryota</taxon>
        <taxon>Fungi</taxon>
        <taxon>Dikarya</taxon>
        <taxon>Ascomycota</taxon>
        <taxon>Pezizomycotina</taxon>
        <taxon>Sordariomycetes</taxon>
        <taxon>Sordariomycetidae</taxon>
        <taxon>Ophiostomatales</taxon>
        <taxon>Ophiostomataceae</taxon>
        <taxon>Sporothrix</taxon>
    </lineage>
</organism>
<evidence type="ECO:0000256" key="3">
    <source>
        <dbReference type="ARBA" id="ARBA00022827"/>
    </source>
</evidence>
<feature type="domain" description="FAD-binding" evidence="6">
    <location>
        <begin position="7"/>
        <end position="185"/>
    </location>
</feature>
<dbReference type="EMBL" id="CAWUHC010000049">
    <property type="protein sequence ID" value="CAK7224587.1"/>
    <property type="molecule type" value="Genomic_DNA"/>
</dbReference>
<evidence type="ECO:0000259" key="6">
    <source>
        <dbReference type="Pfam" id="PF01494"/>
    </source>
</evidence>
<evidence type="ECO:0000256" key="1">
    <source>
        <dbReference type="ARBA" id="ARBA00007992"/>
    </source>
</evidence>
<comment type="caution">
    <text evidence="7">The sequence shown here is derived from an EMBL/GenBank/DDBJ whole genome shotgun (WGS) entry which is preliminary data.</text>
</comment>
<evidence type="ECO:0000256" key="2">
    <source>
        <dbReference type="ARBA" id="ARBA00022630"/>
    </source>
</evidence>